<dbReference type="EMBL" id="QFFZ01000029">
    <property type="protein sequence ID" value="TEB10291.1"/>
    <property type="molecule type" value="Genomic_DNA"/>
</dbReference>
<dbReference type="Proteomes" id="UP000297597">
    <property type="component" value="Unassembled WGS sequence"/>
</dbReference>
<organism evidence="3 4">
    <name type="scientific">Pelotomaculum propionicicum</name>
    <dbReference type="NCBI Taxonomy" id="258475"/>
    <lineage>
        <taxon>Bacteria</taxon>
        <taxon>Bacillati</taxon>
        <taxon>Bacillota</taxon>
        <taxon>Clostridia</taxon>
        <taxon>Eubacteriales</taxon>
        <taxon>Desulfotomaculaceae</taxon>
        <taxon>Pelotomaculum</taxon>
    </lineage>
</organism>
<reference evidence="3 4" key="1">
    <citation type="journal article" date="2018" name="Environ. Microbiol.">
        <title>Novel energy conservation strategies and behaviour of Pelotomaculum schinkii driving syntrophic propionate catabolism.</title>
        <authorList>
            <person name="Hidalgo-Ahumada C.A.P."/>
            <person name="Nobu M.K."/>
            <person name="Narihiro T."/>
            <person name="Tamaki H."/>
            <person name="Liu W.T."/>
            <person name="Kamagata Y."/>
            <person name="Stams A.J.M."/>
            <person name="Imachi H."/>
            <person name="Sousa D.Z."/>
        </authorList>
    </citation>
    <scope>NUCLEOTIDE SEQUENCE [LARGE SCALE GENOMIC DNA]</scope>
    <source>
        <strain evidence="3 4">MGP</strain>
    </source>
</reference>
<dbReference type="RefSeq" id="WP_134214310.1">
    <property type="nucleotide sequence ID" value="NZ_QFFZ01000029.1"/>
</dbReference>
<evidence type="ECO:0000256" key="2">
    <source>
        <dbReference type="HAMAP-Rule" id="MF_00634"/>
    </source>
</evidence>
<dbReference type="NCBIfam" id="TIGR00251">
    <property type="entry name" value="DUF167 family protein"/>
    <property type="match status" value="1"/>
</dbReference>
<dbReference type="SUPFAM" id="SSF69786">
    <property type="entry name" value="YggU-like"/>
    <property type="match status" value="1"/>
</dbReference>
<comment type="similarity">
    <text evidence="1 2">Belongs to the UPF0235 family.</text>
</comment>
<dbReference type="PANTHER" id="PTHR13420:SF7">
    <property type="entry name" value="UPF0235 PROTEIN C15ORF40"/>
    <property type="match status" value="1"/>
</dbReference>
<dbReference type="GO" id="GO:0005737">
    <property type="term" value="C:cytoplasm"/>
    <property type="evidence" value="ECO:0007669"/>
    <property type="project" value="TreeGrafter"/>
</dbReference>
<protein>
    <recommendedName>
        <fullName evidence="2">UPF0235 protein Pmgp_02488</fullName>
    </recommendedName>
</protein>
<dbReference type="AlphaFoldDB" id="A0A4Y7RN83"/>
<dbReference type="SMART" id="SM01152">
    <property type="entry name" value="DUF167"/>
    <property type="match status" value="1"/>
</dbReference>
<dbReference type="PANTHER" id="PTHR13420">
    <property type="entry name" value="UPF0235 PROTEIN C15ORF40"/>
    <property type="match status" value="1"/>
</dbReference>
<evidence type="ECO:0000313" key="4">
    <source>
        <dbReference type="Proteomes" id="UP000297597"/>
    </source>
</evidence>
<dbReference type="InterPro" id="IPR003746">
    <property type="entry name" value="DUF167"/>
</dbReference>
<proteinExistence type="inferred from homology"/>
<dbReference type="Pfam" id="PF02594">
    <property type="entry name" value="DUF167"/>
    <property type="match status" value="1"/>
</dbReference>
<dbReference type="OrthoDB" id="9800587at2"/>
<dbReference type="Gene3D" id="3.30.1200.10">
    <property type="entry name" value="YggU-like"/>
    <property type="match status" value="1"/>
</dbReference>
<comment type="caution">
    <text evidence="3">The sequence shown here is derived from an EMBL/GenBank/DDBJ whole genome shotgun (WGS) entry which is preliminary data.</text>
</comment>
<sequence length="99" mass="10721">MLNVKEEKGCVLFKLRVLPRSSKNQVVGYYDDAVKIRLTAAPLEGKANEACRAFLADLLSVPRSRVEIVSGEASRNKLIKVAGISAQKVVQVFSAACGE</sequence>
<keyword evidence="4" id="KW-1185">Reference proteome</keyword>
<evidence type="ECO:0000313" key="3">
    <source>
        <dbReference type="EMBL" id="TEB10291.1"/>
    </source>
</evidence>
<evidence type="ECO:0000256" key="1">
    <source>
        <dbReference type="ARBA" id="ARBA00010364"/>
    </source>
</evidence>
<name>A0A4Y7RN83_9FIRM</name>
<gene>
    <name evidence="3" type="ORF">Pmgp_02488</name>
</gene>
<dbReference type="InterPro" id="IPR036591">
    <property type="entry name" value="YggU-like_sf"/>
</dbReference>
<accession>A0A4Y7RN83</accession>
<dbReference type="HAMAP" id="MF_00634">
    <property type="entry name" value="UPF0235"/>
    <property type="match status" value="1"/>
</dbReference>